<dbReference type="CDD" id="cd01700">
    <property type="entry name" value="PolY_Pol_V_umuC"/>
    <property type="match status" value="1"/>
</dbReference>
<evidence type="ECO:0000256" key="1">
    <source>
        <dbReference type="ARBA" id="ARBA00010945"/>
    </source>
</evidence>
<name>A0A0W0WIM1_9GAMM</name>
<evidence type="ECO:0000259" key="6">
    <source>
        <dbReference type="PROSITE" id="PS50173"/>
    </source>
</evidence>
<dbReference type="Gene3D" id="1.10.150.20">
    <property type="entry name" value="5' to 3' exonuclease, C-terminal subdomain"/>
    <property type="match status" value="1"/>
</dbReference>
<dbReference type="GO" id="GO:0009432">
    <property type="term" value="P:SOS response"/>
    <property type="evidence" value="ECO:0007669"/>
    <property type="project" value="UniProtKB-KW"/>
</dbReference>
<dbReference type="Proteomes" id="UP000054725">
    <property type="component" value="Unassembled WGS sequence"/>
</dbReference>
<comment type="similarity">
    <text evidence="1">Belongs to the DNA polymerase type-Y family.</text>
</comment>
<dbReference type="OrthoDB" id="9808813at2"/>
<dbReference type="AlphaFoldDB" id="A0A0W0WIM1"/>
<dbReference type="SUPFAM" id="SSF56672">
    <property type="entry name" value="DNA/RNA polymerases"/>
    <property type="match status" value="1"/>
</dbReference>
<dbReference type="STRING" id="45070.Lnau_3088"/>
<dbReference type="PANTHER" id="PTHR11076:SF34">
    <property type="entry name" value="PROTEIN UMUC"/>
    <property type="match status" value="1"/>
</dbReference>
<proteinExistence type="inferred from homology"/>
<dbReference type="InterPro" id="IPR001126">
    <property type="entry name" value="UmuC"/>
</dbReference>
<accession>A0A0W0WIM1</accession>
<protein>
    <submittedName>
        <fullName evidence="7">UmuC</fullName>
    </submittedName>
</protein>
<dbReference type="InterPro" id="IPR043502">
    <property type="entry name" value="DNA/RNA_pol_sf"/>
</dbReference>
<organism evidence="7 8">
    <name type="scientific">Legionella nautarum</name>
    <dbReference type="NCBI Taxonomy" id="45070"/>
    <lineage>
        <taxon>Bacteria</taxon>
        <taxon>Pseudomonadati</taxon>
        <taxon>Pseudomonadota</taxon>
        <taxon>Gammaproteobacteria</taxon>
        <taxon>Legionellales</taxon>
        <taxon>Legionellaceae</taxon>
        <taxon>Legionella</taxon>
    </lineage>
</organism>
<dbReference type="RefSeq" id="WP_058506065.1">
    <property type="nucleotide sequence ID" value="NZ_LNYO01000027.1"/>
</dbReference>
<evidence type="ECO:0000313" key="7">
    <source>
        <dbReference type="EMBL" id="KTD32177.1"/>
    </source>
</evidence>
<dbReference type="Gene3D" id="3.30.70.270">
    <property type="match status" value="1"/>
</dbReference>
<dbReference type="InterPro" id="IPR050116">
    <property type="entry name" value="DNA_polymerase-Y"/>
</dbReference>
<dbReference type="InterPro" id="IPR017961">
    <property type="entry name" value="DNA_pol_Y-fam_little_finger"/>
</dbReference>
<comment type="caution">
    <text evidence="7">The sequence shown here is derived from an EMBL/GenBank/DDBJ whole genome shotgun (WGS) entry which is preliminary data.</text>
</comment>
<dbReference type="SUPFAM" id="SSF100879">
    <property type="entry name" value="Lesion bypass DNA polymerase (Y-family), little finger domain"/>
    <property type="match status" value="1"/>
</dbReference>
<keyword evidence="2" id="KW-0227">DNA damage</keyword>
<dbReference type="PROSITE" id="PS50173">
    <property type="entry name" value="UMUC"/>
    <property type="match status" value="1"/>
</dbReference>
<evidence type="ECO:0000256" key="4">
    <source>
        <dbReference type="ARBA" id="ARBA00023204"/>
    </source>
</evidence>
<reference evidence="7 8" key="1">
    <citation type="submission" date="2015-11" db="EMBL/GenBank/DDBJ databases">
        <title>Genomic analysis of 38 Legionella species identifies large and diverse effector repertoires.</title>
        <authorList>
            <person name="Burstein D."/>
            <person name="Amaro F."/>
            <person name="Zusman T."/>
            <person name="Lifshitz Z."/>
            <person name="Cohen O."/>
            <person name="Gilbert J.A."/>
            <person name="Pupko T."/>
            <person name="Shuman H.A."/>
            <person name="Segal G."/>
        </authorList>
    </citation>
    <scope>NUCLEOTIDE SEQUENCE [LARGE SCALE GENOMIC DNA]</scope>
    <source>
        <strain evidence="7 8">ATCC 49506</strain>
    </source>
</reference>
<evidence type="ECO:0000313" key="8">
    <source>
        <dbReference type="Proteomes" id="UP000054725"/>
    </source>
</evidence>
<dbReference type="GO" id="GO:0042276">
    <property type="term" value="P:error-prone translesion synthesis"/>
    <property type="evidence" value="ECO:0007669"/>
    <property type="project" value="TreeGrafter"/>
</dbReference>
<keyword evidence="3" id="KW-0741">SOS mutagenesis</keyword>
<dbReference type="Pfam" id="PF11799">
    <property type="entry name" value="IMS_C"/>
    <property type="match status" value="1"/>
</dbReference>
<sequence length="420" mass="47893">MYALIDCNNFYASCERLFRPDLRNKPIVVLSNNDGCVIARSNEAKALGIKMGCPFFEVKALCRQHKVNVFSSNYTLYGDMSHRVMSVILENWTDVEIYSIDEAFLDLSSLPELEHDRFCLNLQQRILKETGIPTSIGIGPTKTLAKIANHLCKKVLKIPVFNVTHERHWLNKIDIGDVWGIGRQWSTKLLLRGVATAADLAHLNPHLLKQKFNVVLMRTAMELRGIACNELEIREPKQSIMSSKSFGDMQTELSVIAEAISSHCARAYEKLRQEGLVAQYVYVFVQTNRFRHDLAQYCQSLQFKLINPTDDLMVITKIAKRCLKQLFKAGFCYKKVGVCLEGLIPKQFKQIDLFNQLSDSEIEKKDKLLKTFDAINARFGRETIHLASEGASKPWAMRAELKSPAYTTRWTDLPIVKNLT</sequence>
<keyword evidence="8" id="KW-1185">Reference proteome</keyword>
<dbReference type="InterPro" id="IPR043128">
    <property type="entry name" value="Rev_trsase/Diguanyl_cyclase"/>
</dbReference>
<dbReference type="InterPro" id="IPR025188">
    <property type="entry name" value="DUF4113"/>
</dbReference>
<evidence type="ECO:0000256" key="3">
    <source>
        <dbReference type="ARBA" id="ARBA00023199"/>
    </source>
</evidence>
<evidence type="ECO:0000256" key="2">
    <source>
        <dbReference type="ARBA" id="ARBA00022763"/>
    </source>
</evidence>
<dbReference type="EMBL" id="LNYO01000027">
    <property type="protein sequence ID" value="KTD32177.1"/>
    <property type="molecule type" value="Genomic_DNA"/>
</dbReference>
<feature type="domain" description="UmuC" evidence="6">
    <location>
        <begin position="2"/>
        <end position="182"/>
    </location>
</feature>
<dbReference type="Gene3D" id="3.30.1490.100">
    <property type="entry name" value="DNA polymerase, Y-family, little finger domain"/>
    <property type="match status" value="1"/>
</dbReference>
<dbReference type="GO" id="GO:0003887">
    <property type="term" value="F:DNA-directed DNA polymerase activity"/>
    <property type="evidence" value="ECO:0007669"/>
    <property type="project" value="TreeGrafter"/>
</dbReference>
<gene>
    <name evidence="7" type="ORF">Lnau_3088</name>
</gene>
<dbReference type="GO" id="GO:0005829">
    <property type="term" value="C:cytosol"/>
    <property type="evidence" value="ECO:0007669"/>
    <property type="project" value="TreeGrafter"/>
</dbReference>
<keyword evidence="5" id="KW-0742">SOS response</keyword>
<dbReference type="PATRIC" id="fig|45070.6.peg.3261"/>
<evidence type="ECO:0000256" key="5">
    <source>
        <dbReference type="ARBA" id="ARBA00023236"/>
    </source>
</evidence>
<keyword evidence="4" id="KW-0234">DNA repair</keyword>
<dbReference type="Pfam" id="PF13438">
    <property type="entry name" value="DUF4113"/>
    <property type="match status" value="1"/>
</dbReference>
<dbReference type="InterPro" id="IPR036775">
    <property type="entry name" value="DNA_pol_Y-fam_lit_finger_sf"/>
</dbReference>
<dbReference type="GO" id="GO:0006281">
    <property type="term" value="P:DNA repair"/>
    <property type="evidence" value="ECO:0007669"/>
    <property type="project" value="UniProtKB-KW"/>
</dbReference>
<dbReference type="Gene3D" id="3.40.1170.60">
    <property type="match status" value="1"/>
</dbReference>
<dbReference type="Pfam" id="PF00817">
    <property type="entry name" value="IMS"/>
    <property type="match status" value="1"/>
</dbReference>
<dbReference type="GO" id="GO:0003684">
    <property type="term" value="F:damaged DNA binding"/>
    <property type="evidence" value="ECO:0007669"/>
    <property type="project" value="InterPro"/>
</dbReference>
<dbReference type="PANTHER" id="PTHR11076">
    <property type="entry name" value="DNA REPAIR POLYMERASE UMUC / TRANSFERASE FAMILY MEMBER"/>
    <property type="match status" value="1"/>
</dbReference>